<keyword evidence="1" id="KW-0472">Membrane</keyword>
<accession>A0A6C2UD94</accession>
<evidence type="ECO:0000313" key="3">
    <source>
        <dbReference type="EMBL" id="VGO18172.1"/>
    </source>
</evidence>
<keyword evidence="2" id="KW-0732">Signal</keyword>
<sequence length="284" mass="29444">MKNRTAIQTVAMLVGMGIALPSMATSILNWDKANNLTAATDTSFQSNLSATDQVGTGENIRNYTQAGAFMSTGLDSNYIGQDMYGIIQTSSANGSSVDLDSAGSIINDDGALWLGVDGNTPDNNPGSPGVTTDTRSIAALVYFNAVGGVGNTLSAMSMSANNIGNVALRFAVQSGGNWYVSSDYLDVEGSLSYSSANWATLTTATSASTSLMTAEGLTYDVLGSALDNITAAGFFEEGGVVDSNARARVKFDTLTVEVIPEPATLGLVAAFGGGIILIRRRFMM</sequence>
<name>A0A6C2UD94_9BACT</name>
<feature type="chain" id="PRO_5025646135" description="PEP-CTERM protein-sorting domain-containing protein" evidence="2">
    <location>
        <begin position="25"/>
        <end position="284"/>
    </location>
</feature>
<reference evidence="3 4" key="1">
    <citation type="submission" date="2019-04" db="EMBL/GenBank/DDBJ databases">
        <authorList>
            <person name="Van Vliet M D."/>
        </authorList>
    </citation>
    <scope>NUCLEOTIDE SEQUENCE [LARGE SCALE GENOMIC DNA]</scope>
    <source>
        <strain evidence="3 4">F21</strain>
    </source>
</reference>
<protein>
    <recommendedName>
        <fullName evidence="5">PEP-CTERM protein-sorting domain-containing protein</fullName>
    </recommendedName>
</protein>
<keyword evidence="1" id="KW-1133">Transmembrane helix</keyword>
<dbReference type="Proteomes" id="UP000346198">
    <property type="component" value="Unassembled WGS sequence"/>
</dbReference>
<evidence type="ECO:0000313" key="4">
    <source>
        <dbReference type="Proteomes" id="UP000346198"/>
    </source>
</evidence>
<dbReference type="InterPro" id="IPR013424">
    <property type="entry name" value="Ice-binding_C"/>
</dbReference>
<feature type="signal peptide" evidence="2">
    <location>
        <begin position="1"/>
        <end position="24"/>
    </location>
</feature>
<dbReference type="NCBIfam" id="TIGR02595">
    <property type="entry name" value="PEP_CTERM"/>
    <property type="match status" value="1"/>
</dbReference>
<keyword evidence="4" id="KW-1185">Reference proteome</keyword>
<dbReference type="EMBL" id="CAAHFH010000001">
    <property type="protein sequence ID" value="VGO18172.1"/>
    <property type="molecule type" value="Genomic_DNA"/>
</dbReference>
<keyword evidence="1" id="KW-0812">Transmembrane</keyword>
<organism evidence="3 4">
    <name type="scientific">Pontiella sulfatireligans</name>
    <dbReference type="NCBI Taxonomy" id="2750658"/>
    <lineage>
        <taxon>Bacteria</taxon>
        <taxon>Pseudomonadati</taxon>
        <taxon>Kiritimatiellota</taxon>
        <taxon>Kiritimatiellia</taxon>
        <taxon>Kiritimatiellales</taxon>
        <taxon>Pontiellaceae</taxon>
        <taxon>Pontiella</taxon>
    </lineage>
</organism>
<evidence type="ECO:0008006" key="5">
    <source>
        <dbReference type="Google" id="ProtNLM"/>
    </source>
</evidence>
<evidence type="ECO:0000256" key="2">
    <source>
        <dbReference type="SAM" id="SignalP"/>
    </source>
</evidence>
<gene>
    <name evidence="3" type="ORF">SCARR_00223</name>
</gene>
<feature type="transmembrane region" description="Helical" evidence="1">
    <location>
        <begin position="258"/>
        <end position="278"/>
    </location>
</feature>
<dbReference type="AlphaFoldDB" id="A0A6C2UD94"/>
<dbReference type="RefSeq" id="WP_136059685.1">
    <property type="nucleotide sequence ID" value="NZ_CAAHFH010000001.1"/>
</dbReference>
<proteinExistence type="predicted"/>
<evidence type="ECO:0000256" key="1">
    <source>
        <dbReference type="SAM" id="Phobius"/>
    </source>
</evidence>